<protein>
    <submittedName>
        <fullName evidence="2">Uncharacterized protein</fullName>
    </submittedName>
</protein>
<keyword evidence="3" id="KW-1185">Reference proteome</keyword>
<feature type="transmembrane region" description="Helical" evidence="1">
    <location>
        <begin position="34"/>
        <end position="53"/>
    </location>
</feature>
<gene>
    <name evidence="2" type="ORF">LITE_LOCUS38198</name>
</gene>
<dbReference type="EMBL" id="CAMGYJ010000008">
    <property type="protein sequence ID" value="CAI0469517.1"/>
    <property type="molecule type" value="Genomic_DNA"/>
</dbReference>
<evidence type="ECO:0000313" key="3">
    <source>
        <dbReference type="Proteomes" id="UP001154282"/>
    </source>
</evidence>
<accession>A0AAV0PG07</accession>
<dbReference type="Proteomes" id="UP001154282">
    <property type="component" value="Unassembled WGS sequence"/>
</dbReference>
<reference evidence="2" key="1">
    <citation type="submission" date="2022-08" db="EMBL/GenBank/DDBJ databases">
        <authorList>
            <person name="Gutierrez-Valencia J."/>
        </authorList>
    </citation>
    <scope>NUCLEOTIDE SEQUENCE</scope>
</reference>
<keyword evidence="1" id="KW-0472">Membrane</keyword>
<name>A0AAV0PG07_9ROSI</name>
<keyword evidence="1" id="KW-0812">Transmembrane</keyword>
<sequence length="54" mass="6346">MPGPPIAYLVSVIHLQKLESKQEPPYKPQMAYSLHPYHIHVAVVYLQWLFIIFL</sequence>
<evidence type="ECO:0000313" key="2">
    <source>
        <dbReference type="EMBL" id="CAI0469517.1"/>
    </source>
</evidence>
<evidence type="ECO:0000256" key="1">
    <source>
        <dbReference type="SAM" id="Phobius"/>
    </source>
</evidence>
<proteinExistence type="predicted"/>
<comment type="caution">
    <text evidence="2">The sequence shown here is derived from an EMBL/GenBank/DDBJ whole genome shotgun (WGS) entry which is preliminary data.</text>
</comment>
<keyword evidence="1" id="KW-1133">Transmembrane helix</keyword>
<organism evidence="2 3">
    <name type="scientific">Linum tenue</name>
    <dbReference type="NCBI Taxonomy" id="586396"/>
    <lineage>
        <taxon>Eukaryota</taxon>
        <taxon>Viridiplantae</taxon>
        <taxon>Streptophyta</taxon>
        <taxon>Embryophyta</taxon>
        <taxon>Tracheophyta</taxon>
        <taxon>Spermatophyta</taxon>
        <taxon>Magnoliopsida</taxon>
        <taxon>eudicotyledons</taxon>
        <taxon>Gunneridae</taxon>
        <taxon>Pentapetalae</taxon>
        <taxon>rosids</taxon>
        <taxon>fabids</taxon>
        <taxon>Malpighiales</taxon>
        <taxon>Linaceae</taxon>
        <taxon>Linum</taxon>
    </lineage>
</organism>
<dbReference type="AlphaFoldDB" id="A0AAV0PG07"/>